<dbReference type="PRINTS" id="PR00032">
    <property type="entry name" value="HTHARAC"/>
</dbReference>
<feature type="domain" description="HTH araC/xylS-type" evidence="5">
    <location>
        <begin position="199"/>
        <end position="302"/>
    </location>
</feature>
<dbReference type="Proteomes" id="UP000501128">
    <property type="component" value="Chromosome"/>
</dbReference>
<evidence type="ECO:0000256" key="2">
    <source>
        <dbReference type="ARBA" id="ARBA00023125"/>
    </source>
</evidence>
<dbReference type="SUPFAM" id="SSF51215">
    <property type="entry name" value="Regulatory protein AraC"/>
    <property type="match status" value="1"/>
</dbReference>
<evidence type="ECO:0000256" key="4">
    <source>
        <dbReference type="SAM" id="MobiDB-lite"/>
    </source>
</evidence>
<dbReference type="Pfam" id="PF12833">
    <property type="entry name" value="HTH_18"/>
    <property type="match status" value="1"/>
</dbReference>
<dbReference type="PANTHER" id="PTHR43280">
    <property type="entry name" value="ARAC-FAMILY TRANSCRIPTIONAL REGULATOR"/>
    <property type="match status" value="1"/>
</dbReference>
<evidence type="ECO:0000313" key="6">
    <source>
        <dbReference type="EMBL" id="QJD79979.1"/>
    </source>
</evidence>
<dbReference type="EMBL" id="CP051677">
    <property type="protein sequence ID" value="QJD79979.1"/>
    <property type="molecule type" value="Genomic_DNA"/>
</dbReference>
<dbReference type="InterPro" id="IPR047264">
    <property type="entry name" value="Cupin_HpaA-like_N"/>
</dbReference>
<keyword evidence="1" id="KW-0805">Transcription regulation</keyword>
<reference evidence="6 7" key="1">
    <citation type="submission" date="2020-04" db="EMBL/GenBank/DDBJ databases">
        <title>Genome sequencing of novel species.</title>
        <authorList>
            <person name="Heo J."/>
            <person name="Kim S.-J."/>
            <person name="Kim J.-S."/>
            <person name="Hong S.-B."/>
            <person name="Kwon S.-W."/>
        </authorList>
    </citation>
    <scope>NUCLEOTIDE SEQUENCE [LARGE SCALE GENOMIC DNA]</scope>
    <source>
        <strain evidence="6 7">CJU-R4</strain>
    </source>
</reference>
<dbReference type="InterPro" id="IPR037923">
    <property type="entry name" value="HTH-like"/>
</dbReference>
<feature type="region of interest" description="Disordered" evidence="4">
    <location>
        <begin position="295"/>
        <end position="333"/>
    </location>
</feature>
<keyword evidence="3" id="KW-0804">Transcription</keyword>
<dbReference type="PROSITE" id="PS01124">
    <property type="entry name" value="HTH_ARAC_FAMILY_2"/>
    <property type="match status" value="1"/>
</dbReference>
<dbReference type="GO" id="GO:0043565">
    <property type="term" value="F:sequence-specific DNA binding"/>
    <property type="evidence" value="ECO:0007669"/>
    <property type="project" value="InterPro"/>
</dbReference>
<dbReference type="Gene3D" id="2.60.120.10">
    <property type="entry name" value="Jelly Rolls"/>
    <property type="match status" value="1"/>
</dbReference>
<keyword evidence="2" id="KW-0238">DNA-binding</keyword>
<sequence length="333" mass="37997">MSKKENQSGRQTVVNYGLYGESYEPRLPGFVHSELHETRCQQHGWVIRPHMHTNLFQIVLIDSGSAEFTHHTETAQLTEPCLITVPADVLHGYLFSQDVKGLIISLSDEYVGKLFPESPGVLLELSRMHLIRQSTDPAAFRQLSELAWQIHTELYADRPERGLALQSYIGLLLIAVYRLGEQRLQDELAVDNRNVRYFRQFQQLLKENRTADVPINPLSISAYARRLGITSVHLNRVCRSVAGLSTLQLIQDELLLEAKRYLHHSSYSIAEIAYLLQFEDASYFSRLFRKKTGLSPKQFREQQRTTSPAGIDGESDKTNIDKSSITELARLES</sequence>
<keyword evidence="7" id="KW-1185">Reference proteome</keyword>
<evidence type="ECO:0000259" key="5">
    <source>
        <dbReference type="PROSITE" id="PS01124"/>
    </source>
</evidence>
<dbReference type="GO" id="GO:0003700">
    <property type="term" value="F:DNA-binding transcription factor activity"/>
    <property type="evidence" value="ECO:0007669"/>
    <property type="project" value="InterPro"/>
</dbReference>
<dbReference type="SMART" id="SM00342">
    <property type="entry name" value="HTH_ARAC"/>
    <property type="match status" value="1"/>
</dbReference>
<name>A0A7L5DND9_9BACT</name>
<dbReference type="InterPro" id="IPR020449">
    <property type="entry name" value="Tscrpt_reg_AraC-type_HTH"/>
</dbReference>
<evidence type="ECO:0000313" key="7">
    <source>
        <dbReference type="Proteomes" id="UP000501128"/>
    </source>
</evidence>
<dbReference type="InterPro" id="IPR009057">
    <property type="entry name" value="Homeodomain-like_sf"/>
</dbReference>
<accession>A0A7L5DND9</accession>
<organism evidence="6 7">
    <name type="scientific">Spirosoma rhododendri</name>
    <dbReference type="NCBI Taxonomy" id="2728024"/>
    <lineage>
        <taxon>Bacteria</taxon>
        <taxon>Pseudomonadati</taxon>
        <taxon>Bacteroidota</taxon>
        <taxon>Cytophagia</taxon>
        <taxon>Cytophagales</taxon>
        <taxon>Cytophagaceae</taxon>
        <taxon>Spirosoma</taxon>
    </lineage>
</organism>
<evidence type="ECO:0000256" key="1">
    <source>
        <dbReference type="ARBA" id="ARBA00023015"/>
    </source>
</evidence>
<dbReference type="KEGG" id="srho:HH216_17360"/>
<dbReference type="InterPro" id="IPR018060">
    <property type="entry name" value="HTH_AraC"/>
</dbReference>
<gene>
    <name evidence="6" type="ORF">HH216_17360</name>
</gene>
<dbReference type="SUPFAM" id="SSF46689">
    <property type="entry name" value="Homeodomain-like"/>
    <property type="match status" value="1"/>
</dbReference>
<evidence type="ECO:0000256" key="3">
    <source>
        <dbReference type="ARBA" id="ARBA00023163"/>
    </source>
</evidence>
<dbReference type="RefSeq" id="WP_169551940.1">
    <property type="nucleotide sequence ID" value="NZ_CP051677.1"/>
</dbReference>
<dbReference type="InterPro" id="IPR003313">
    <property type="entry name" value="AraC-bd"/>
</dbReference>
<dbReference type="InterPro" id="IPR014710">
    <property type="entry name" value="RmlC-like_jellyroll"/>
</dbReference>
<proteinExistence type="predicted"/>
<dbReference type="Gene3D" id="1.10.10.60">
    <property type="entry name" value="Homeodomain-like"/>
    <property type="match status" value="1"/>
</dbReference>
<dbReference type="CDD" id="cd06999">
    <property type="entry name" value="cupin_HpaA-like_N"/>
    <property type="match status" value="1"/>
</dbReference>
<dbReference type="AlphaFoldDB" id="A0A7L5DND9"/>
<dbReference type="PANTHER" id="PTHR43280:SF32">
    <property type="entry name" value="TRANSCRIPTIONAL REGULATORY PROTEIN"/>
    <property type="match status" value="1"/>
</dbReference>
<dbReference type="Pfam" id="PF02311">
    <property type="entry name" value="AraC_binding"/>
    <property type="match status" value="1"/>
</dbReference>
<protein>
    <submittedName>
        <fullName evidence="6">Helix-turn-helix domain-containing protein</fullName>
    </submittedName>
</protein>